<feature type="domain" description="HTH araC/xylS-type" evidence="6">
    <location>
        <begin position="160"/>
        <end position="257"/>
    </location>
</feature>
<dbReference type="InterPro" id="IPR020449">
    <property type="entry name" value="Tscrpt_reg_AraC-type_HTH"/>
</dbReference>
<keyword evidence="2" id="KW-0805">Transcription regulation</keyword>
<gene>
    <name evidence="7" type="ORF">CAL24_09040</name>
</gene>
<protein>
    <submittedName>
        <fullName evidence="7">AraC family transcriptional regulator</fullName>
    </submittedName>
</protein>
<evidence type="ECO:0000256" key="4">
    <source>
        <dbReference type="ARBA" id="ARBA00023159"/>
    </source>
</evidence>
<evidence type="ECO:0000256" key="3">
    <source>
        <dbReference type="ARBA" id="ARBA00023125"/>
    </source>
</evidence>
<dbReference type="PROSITE" id="PS01124">
    <property type="entry name" value="HTH_ARAC_FAMILY_2"/>
    <property type="match status" value="1"/>
</dbReference>
<sequence length="265" mass="28559">MSDPLLPPRRAQSDDGPPLIAVAADGPQPRVTPAHRHARGQLLGAARGLLSVGTDDGLWVVPATQAVWIPPGVSHSLRSHGPFAGWSVYVAPRACAGLPATPCAVQASDLLRAAVLRAAAWDGRPADAACRRLHGVILDELRSLPRGAPGLPMPRDPRLLRIARALSDDPADTRRLEDWARWAAIAPRTLTRRFAAETGSAFSDWRQRLRLMRALEMLAAGRPVTSVALDLGYDNVSAFIAMFRRAYGTTPARYFDQAAARHDAA</sequence>
<dbReference type="CDD" id="cd06124">
    <property type="entry name" value="cupin_NimR-like_N"/>
    <property type="match status" value="1"/>
</dbReference>
<keyword evidence="4" id="KW-0010">Activator</keyword>
<dbReference type="Pfam" id="PF12833">
    <property type="entry name" value="HTH_18"/>
    <property type="match status" value="1"/>
</dbReference>
<dbReference type="SUPFAM" id="SSF46689">
    <property type="entry name" value="Homeodomain-like"/>
    <property type="match status" value="1"/>
</dbReference>
<dbReference type="InterPro" id="IPR018062">
    <property type="entry name" value="HTH_AraC-typ_CS"/>
</dbReference>
<evidence type="ECO:0000313" key="7">
    <source>
        <dbReference type="EMBL" id="OZI80036.1"/>
    </source>
</evidence>
<evidence type="ECO:0000256" key="1">
    <source>
        <dbReference type="ARBA" id="ARBA00022491"/>
    </source>
</evidence>
<keyword evidence="1" id="KW-0678">Repressor</keyword>
<dbReference type="InterPro" id="IPR003313">
    <property type="entry name" value="AraC-bd"/>
</dbReference>
<evidence type="ECO:0000259" key="6">
    <source>
        <dbReference type="PROSITE" id="PS01124"/>
    </source>
</evidence>
<dbReference type="FunFam" id="1.10.10.60:FF:000132">
    <property type="entry name" value="AraC family transcriptional regulator"/>
    <property type="match status" value="1"/>
</dbReference>
<dbReference type="RefSeq" id="WP_038853142.1">
    <property type="nucleotide sequence ID" value="NZ_NEVT01000003.1"/>
</dbReference>
<dbReference type="GO" id="GO:0003700">
    <property type="term" value="F:DNA-binding transcription factor activity"/>
    <property type="evidence" value="ECO:0007669"/>
    <property type="project" value="InterPro"/>
</dbReference>
<proteinExistence type="predicted"/>
<dbReference type="SMART" id="SM00342">
    <property type="entry name" value="HTH_ARAC"/>
    <property type="match status" value="1"/>
</dbReference>
<dbReference type="InterPro" id="IPR011051">
    <property type="entry name" value="RmlC_Cupin_sf"/>
</dbReference>
<dbReference type="InterPro" id="IPR014710">
    <property type="entry name" value="RmlC-like_jellyroll"/>
</dbReference>
<accession>A0A261W0Z4</accession>
<reference evidence="8" key="1">
    <citation type="submission" date="2017-05" db="EMBL/GenBank/DDBJ databases">
        <title>Complete and WGS of Bordetella genogroups.</title>
        <authorList>
            <person name="Spilker T."/>
            <person name="Lipuma J."/>
        </authorList>
    </citation>
    <scope>NUCLEOTIDE SEQUENCE [LARGE SCALE GENOMIC DNA]</scope>
    <source>
        <strain evidence="8">AU8256</strain>
    </source>
</reference>
<dbReference type="PRINTS" id="PR00032">
    <property type="entry name" value="HTHARAC"/>
</dbReference>
<comment type="caution">
    <text evidence="7">The sequence shown here is derived from an EMBL/GenBank/DDBJ whole genome shotgun (WGS) entry which is preliminary data.</text>
</comment>
<dbReference type="Proteomes" id="UP000215633">
    <property type="component" value="Unassembled WGS sequence"/>
</dbReference>
<name>A0A261W0Z4_9BORD</name>
<dbReference type="EMBL" id="NEVT01000003">
    <property type="protein sequence ID" value="OZI80036.1"/>
    <property type="molecule type" value="Genomic_DNA"/>
</dbReference>
<organism evidence="7 8">
    <name type="scientific">Bordetella genomosp. 2</name>
    <dbReference type="NCBI Taxonomy" id="1983456"/>
    <lineage>
        <taxon>Bacteria</taxon>
        <taxon>Pseudomonadati</taxon>
        <taxon>Pseudomonadota</taxon>
        <taxon>Betaproteobacteria</taxon>
        <taxon>Burkholderiales</taxon>
        <taxon>Alcaligenaceae</taxon>
        <taxon>Bordetella</taxon>
    </lineage>
</organism>
<keyword evidence="8" id="KW-1185">Reference proteome</keyword>
<dbReference type="Pfam" id="PF02311">
    <property type="entry name" value="AraC_binding"/>
    <property type="match status" value="1"/>
</dbReference>
<dbReference type="Gene3D" id="1.10.10.60">
    <property type="entry name" value="Homeodomain-like"/>
    <property type="match status" value="1"/>
</dbReference>
<evidence type="ECO:0000313" key="8">
    <source>
        <dbReference type="Proteomes" id="UP000215633"/>
    </source>
</evidence>
<dbReference type="SUPFAM" id="SSF51182">
    <property type="entry name" value="RmlC-like cupins"/>
    <property type="match status" value="1"/>
</dbReference>
<dbReference type="PANTHER" id="PTHR11019">
    <property type="entry name" value="HTH-TYPE TRANSCRIPTIONAL REGULATOR NIMR"/>
    <property type="match status" value="1"/>
</dbReference>
<keyword evidence="3" id="KW-0238">DNA-binding</keyword>
<keyword evidence="5" id="KW-0804">Transcription</keyword>
<dbReference type="Gene3D" id="2.60.120.10">
    <property type="entry name" value="Jelly Rolls"/>
    <property type="match status" value="1"/>
</dbReference>
<dbReference type="InterPro" id="IPR018060">
    <property type="entry name" value="HTH_AraC"/>
</dbReference>
<dbReference type="AlphaFoldDB" id="A0A261W0Z4"/>
<dbReference type="PROSITE" id="PS00041">
    <property type="entry name" value="HTH_ARAC_FAMILY_1"/>
    <property type="match status" value="1"/>
</dbReference>
<dbReference type="GO" id="GO:0043565">
    <property type="term" value="F:sequence-specific DNA binding"/>
    <property type="evidence" value="ECO:0007669"/>
    <property type="project" value="InterPro"/>
</dbReference>
<evidence type="ECO:0000256" key="5">
    <source>
        <dbReference type="ARBA" id="ARBA00023163"/>
    </source>
</evidence>
<dbReference type="PANTHER" id="PTHR11019:SF159">
    <property type="entry name" value="TRANSCRIPTIONAL REGULATOR-RELATED"/>
    <property type="match status" value="1"/>
</dbReference>
<evidence type="ECO:0000256" key="2">
    <source>
        <dbReference type="ARBA" id="ARBA00023015"/>
    </source>
</evidence>
<dbReference type="InterPro" id="IPR009057">
    <property type="entry name" value="Homeodomain-like_sf"/>
</dbReference>